<accession>A0A226WX69</accession>
<sequence>MGFLFHAFKTGKLEEIARNGLLVIDKRFELGSGKLGEYANVSGNTVGNTFLACLEHEKFDEVFGELRDHPLYKQMVAVAEGPPSLSDAGELLALATERLLAYLTARYDVTVLRGREIDTIRRRQGGGFDIGYHDVTDPALLNTVSSDTIVINLGGLQHVGEIDELCRGLQLPAPGAEIKTYVSDDVLSLTTAQLIETFKAQFAQNGKRGPNRISVLGGSHSAFTVVDRLAMELGDAGLDEIAVIHRSPIRLFFETIEEARANGYAVNEAMDVCPVTKRVNRAGGLRYRAFDIARSIMANGHVPGAKPRVELIEADASEVARSRAGDCLSESVAVVHGAGYGPNMSKLVDHWGVPIPLQLGQGGLVSDRFGCPFDTNGELVHGLFSFGLGSGFRPDEQIRRETGFEAAFRGRIYGVWAFHHDFGGRVLNGVLDALATQDAHARSDAGDAQVQHLPDVSQLTTYGGTDLAVSAGG</sequence>
<proteinExistence type="predicted"/>
<evidence type="ECO:0000313" key="2">
    <source>
        <dbReference type="Proteomes" id="UP000214720"/>
    </source>
</evidence>
<dbReference type="AlphaFoldDB" id="A0A226WX69"/>
<evidence type="ECO:0000313" key="1">
    <source>
        <dbReference type="EMBL" id="OXC75764.1"/>
    </source>
</evidence>
<comment type="caution">
    <text evidence="1">The sequence shown here is derived from an EMBL/GenBank/DDBJ whole genome shotgun (WGS) entry which is preliminary data.</text>
</comment>
<gene>
    <name evidence="1" type="ORF">BSU04_25225</name>
</gene>
<dbReference type="Proteomes" id="UP000214720">
    <property type="component" value="Unassembled WGS sequence"/>
</dbReference>
<organism evidence="1 2">
    <name type="scientific">Caballeronia sordidicola</name>
    <name type="common">Burkholderia sordidicola</name>
    <dbReference type="NCBI Taxonomy" id="196367"/>
    <lineage>
        <taxon>Bacteria</taxon>
        <taxon>Pseudomonadati</taxon>
        <taxon>Pseudomonadota</taxon>
        <taxon>Betaproteobacteria</taxon>
        <taxon>Burkholderiales</taxon>
        <taxon>Burkholderiaceae</taxon>
        <taxon>Caballeronia</taxon>
    </lineage>
</organism>
<protein>
    <submittedName>
        <fullName evidence="1">Uncharacterized protein</fullName>
    </submittedName>
</protein>
<reference evidence="2" key="1">
    <citation type="submission" date="2017-01" db="EMBL/GenBank/DDBJ databases">
        <title>Genome Analysis of Deinococcus marmoris KOPRI26562.</title>
        <authorList>
            <person name="Kim J.H."/>
            <person name="Oh H.-M."/>
        </authorList>
    </citation>
    <scope>NUCLEOTIDE SEQUENCE [LARGE SCALE GENOMIC DNA]</scope>
    <source>
        <strain evidence="2">PAMC 26633</strain>
    </source>
</reference>
<name>A0A226WX69_CABSO</name>
<dbReference type="EMBL" id="MTHB01000162">
    <property type="protein sequence ID" value="OXC75764.1"/>
    <property type="molecule type" value="Genomic_DNA"/>
</dbReference>